<evidence type="ECO:0000259" key="4">
    <source>
        <dbReference type="Pfam" id="PF25954"/>
    </source>
</evidence>
<dbReference type="Pfam" id="PF25954">
    <property type="entry name" value="Beta-barrel_RND_2"/>
    <property type="match status" value="1"/>
</dbReference>
<feature type="domain" description="CusB-like beta-barrel" evidence="4">
    <location>
        <begin position="202"/>
        <end position="270"/>
    </location>
</feature>
<keyword evidence="8" id="KW-1185">Reference proteome</keyword>
<dbReference type="Gene3D" id="2.40.50.100">
    <property type="match status" value="1"/>
</dbReference>
<dbReference type="InterPro" id="IPR006143">
    <property type="entry name" value="RND_pump_MFP"/>
</dbReference>
<dbReference type="PANTHER" id="PTHR30469">
    <property type="entry name" value="MULTIDRUG RESISTANCE PROTEIN MDTA"/>
    <property type="match status" value="1"/>
</dbReference>
<keyword evidence="2" id="KW-0175">Coiled coil</keyword>
<dbReference type="PATRIC" id="fig|1195246.3.peg.881"/>
<evidence type="ECO:0000259" key="6">
    <source>
        <dbReference type="Pfam" id="PF25973"/>
    </source>
</evidence>
<proteinExistence type="inferred from homology"/>
<comment type="caution">
    <text evidence="7">The sequence shown here is derived from an EMBL/GenBank/DDBJ whole genome shotgun (WGS) entry which is preliminary data.</text>
</comment>
<dbReference type="NCBIfam" id="TIGR01730">
    <property type="entry name" value="RND_mfp"/>
    <property type="match status" value="1"/>
</dbReference>
<dbReference type="eggNOG" id="COG0845">
    <property type="taxonomic scope" value="Bacteria"/>
</dbReference>
<dbReference type="PROSITE" id="PS51257">
    <property type="entry name" value="PROKAR_LIPOPROTEIN"/>
    <property type="match status" value="1"/>
</dbReference>
<dbReference type="AlphaFoldDB" id="I9P4G9"/>
<dbReference type="Pfam" id="PF25967">
    <property type="entry name" value="RND-MFP_C"/>
    <property type="match status" value="1"/>
</dbReference>
<organism evidence="7 8">
    <name type="scientific">Alishewanella agri BL06</name>
    <dbReference type="NCBI Taxonomy" id="1195246"/>
    <lineage>
        <taxon>Bacteria</taxon>
        <taxon>Pseudomonadati</taxon>
        <taxon>Pseudomonadota</taxon>
        <taxon>Gammaproteobacteria</taxon>
        <taxon>Alteromonadales</taxon>
        <taxon>Alteromonadaceae</taxon>
        <taxon>Alishewanella</taxon>
    </lineage>
</organism>
<reference evidence="7 8" key="1">
    <citation type="journal article" date="2012" name="J. Bacteriol.">
        <title>Genome Sequence of Pectin-Degrading Alishewanella agri, Isolated from Landfill Soil.</title>
        <authorList>
            <person name="Kim J."/>
            <person name="Jung J."/>
            <person name="Sung J.S."/>
            <person name="Chun J."/>
            <person name="Park W."/>
        </authorList>
    </citation>
    <scope>NUCLEOTIDE SEQUENCE [LARGE SCALE GENOMIC DNA]</scope>
    <source>
        <strain evidence="7 8">BL06</strain>
    </source>
</reference>
<feature type="domain" description="CzcB-like barrel-sandwich hybrid" evidence="6">
    <location>
        <begin position="66"/>
        <end position="183"/>
    </location>
</feature>
<protein>
    <submittedName>
        <fullName evidence="7">Secretion protein HlyD</fullName>
    </submittedName>
</protein>
<dbReference type="Gene3D" id="2.40.30.170">
    <property type="match status" value="1"/>
</dbReference>
<feature type="chain" id="PRO_5003723409" evidence="3">
    <location>
        <begin position="25"/>
        <end position="352"/>
    </location>
</feature>
<name>I9P4G9_9ALTE</name>
<feature type="signal peptide" evidence="3">
    <location>
        <begin position="1"/>
        <end position="24"/>
    </location>
</feature>
<evidence type="ECO:0000256" key="2">
    <source>
        <dbReference type="SAM" id="Coils"/>
    </source>
</evidence>
<comment type="similarity">
    <text evidence="1">Belongs to the membrane fusion protein (MFP) (TC 8.A.1) family.</text>
</comment>
<dbReference type="GO" id="GO:1990281">
    <property type="term" value="C:efflux pump complex"/>
    <property type="evidence" value="ECO:0007669"/>
    <property type="project" value="TreeGrafter"/>
</dbReference>
<dbReference type="RefSeq" id="WP_008983818.1">
    <property type="nucleotide sequence ID" value="NZ_AKKU01000010.1"/>
</dbReference>
<evidence type="ECO:0000313" key="7">
    <source>
        <dbReference type="EMBL" id="EIW89872.1"/>
    </source>
</evidence>
<feature type="domain" description="Multidrug resistance protein MdtA-like C-terminal permuted SH3" evidence="5">
    <location>
        <begin position="277"/>
        <end position="334"/>
    </location>
</feature>
<dbReference type="Gene3D" id="2.40.420.20">
    <property type="match status" value="1"/>
</dbReference>
<evidence type="ECO:0000256" key="1">
    <source>
        <dbReference type="ARBA" id="ARBA00009477"/>
    </source>
</evidence>
<dbReference type="STRING" id="1195246.AGRI_04476"/>
<feature type="coiled-coil region" evidence="2">
    <location>
        <begin position="93"/>
        <end position="163"/>
    </location>
</feature>
<keyword evidence="3" id="KW-0732">Signal</keyword>
<evidence type="ECO:0000256" key="3">
    <source>
        <dbReference type="SAM" id="SignalP"/>
    </source>
</evidence>
<dbReference type="SUPFAM" id="SSF111369">
    <property type="entry name" value="HlyD-like secretion proteins"/>
    <property type="match status" value="1"/>
</dbReference>
<dbReference type="EMBL" id="AKKU01000010">
    <property type="protein sequence ID" value="EIW89872.1"/>
    <property type="molecule type" value="Genomic_DNA"/>
</dbReference>
<dbReference type="PRINTS" id="PR01490">
    <property type="entry name" value="RTXTOXIND"/>
</dbReference>
<dbReference type="Pfam" id="PF25973">
    <property type="entry name" value="BSH_CzcB"/>
    <property type="match status" value="1"/>
</dbReference>
<accession>I9P4G9</accession>
<dbReference type="Proteomes" id="UP000035062">
    <property type="component" value="Unassembled WGS sequence"/>
</dbReference>
<dbReference type="GO" id="GO:0015562">
    <property type="term" value="F:efflux transmembrane transporter activity"/>
    <property type="evidence" value="ECO:0007669"/>
    <property type="project" value="TreeGrafter"/>
</dbReference>
<dbReference type="InterPro" id="IPR058647">
    <property type="entry name" value="BSH_CzcB-like"/>
</dbReference>
<sequence length="352" mass="38139">MKTIMPLAAAVLFSSMFLSGCNQAQSSVNATAAAEVAVPVEISRAKNGAISSSYRTNTTLAARAEAEVMAKSSGIVQQILVEEGEQVKAGQLLAVLENERQRHQLAKERAELGRLSSELTRMTEMHQRKLVSTDVYEKLKWQVEAMQAAVELAELNLRETEIRAPISGVVARRYVKAGQLVNQLTPHSLFHLVTETELEAVVHLPEQQVLQAKAGQEAVLSFAGVPEVKAAVSRVAPVVDASSGTVRTTLLIDNSSRQLKAGMFSQVEIKFDTRDSALLVPKRALLTLDNLPGVLVLDAESRIVRRQVTLGYTADNVVEILTGVEAGEQVVVAGHAALKEQSLVKVVSEREF</sequence>
<dbReference type="InterPro" id="IPR058627">
    <property type="entry name" value="MdtA-like_C"/>
</dbReference>
<evidence type="ECO:0000259" key="5">
    <source>
        <dbReference type="Pfam" id="PF25967"/>
    </source>
</evidence>
<gene>
    <name evidence="7" type="ORF">AGRI_04476</name>
</gene>
<dbReference type="InterPro" id="IPR058792">
    <property type="entry name" value="Beta-barrel_RND_2"/>
</dbReference>
<dbReference type="PANTHER" id="PTHR30469:SF38">
    <property type="entry name" value="HLYD FAMILY SECRETION PROTEIN"/>
    <property type="match status" value="1"/>
</dbReference>
<evidence type="ECO:0000313" key="8">
    <source>
        <dbReference type="Proteomes" id="UP000035062"/>
    </source>
</evidence>
<dbReference type="Gene3D" id="1.10.287.470">
    <property type="entry name" value="Helix hairpin bin"/>
    <property type="match status" value="1"/>
</dbReference>